<dbReference type="Proteomes" id="UP001144978">
    <property type="component" value="Unassembled WGS sequence"/>
</dbReference>
<organism evidence="1 2">
    <name type="scientific">Trametes sanguinea</name>
    <dbReference type="NCBI Taxonomy" id="158606"/>
    <lineage>
        <taxon>Eukaryota</taxon>
        <taxon>Fungi</taxon>
        <taxon>Dikarya</taxon>
        <taxon>Basidiomycota</taxon>
        <taxon>Agaricomycotina</taxon>
        <taxon>Agaricomycetes</taxon>
        <taxon>Polyporales</taxon>
        <taxon>Polyporaceae</taxon>
        <taxon>Trametes</taxon>
    </lineage>
</organism>
<name>A0ACC1Q0M9_9APHY</name>
<evidence type="ECO:0000313" key="2">
    <source>
        <dbReference type="Proteomes" id="UP001144978"/>
    </source>
</evidence>
<sequence>MLTLYPARPPPSTVTSPPRSHQPTSTPYACLLYESLALCSSKHPTAFHRLASRSPVGHTASLISSAIYCLSRAPSCSPVSRALSLLSPPISHLPNPALQFVPTLGDLVLAATHALDCPRPPHRSPANRVASPRRCAVARRAVKDSWNRRPAITFLSSRYALNITYVSSGLRRADSRATALDAIVARAYHATATPPLPPDSPASDESVYAPPSRVGHDCSGLPRDPSSQARSLARVILLAFLAFKSTPPLANMPATLLQRRHYNTLASILKDGKNRRCKIDLHDLEVALVALGFTVVNAKGSKFMFTPPSSIGRVALRLHLHKHELGYYHQDALKRAMEELYGWGPGTFGCA</sequence>
<gene>
    <name evidence="1" type="ORF">NUW54_g4363</name>
</gene>
<protein>
    <submittedName>
        <fullName evidence="1">Uncharacterized protein</fullName>
    </submittedName>
</protein>
<comment type="caution">
    <text evidence="1">The sequence shown here is derived from an EMBL/GenBank/DDBJ whole genome shotgun (WGS) entry which is preliminary data.</text>
</comment>
<proteinExistence type="predicted"/>
<keyword evidence="2" id="KW-1185">Reference proteome</keyword>
<dbReference type="EMBL" id="JANSHE010000991">
    <property type="protein sequence ID" value="KAJ3005381.1"/>
    <property type="molecule type" value="Genomic_DNA"/>
</dbReference>
<accession>A0ACC1Q0M9</accession>
<evidence type="ECO:0000313" key="1">
    <source>
        <dbReference type="EMBL" id="KAJ3005381.1"/>
    </source>
</evidence>
<reference evidence="1" key="1">
    <citation type="submission" date="2022-08" db="EMBL/GenBank/DDBJ databases">
        <title>Genome Sequence of Pycnoporus sanguineus.</title>
        <authorList>
            <person name="Buettner E."/>
        </authorList>
    </citation>
    <scope>NUCLEOTIDE SEQUENCE</scope>
    <source>
        <strain evidence="1">CG-C14</strain>
    </source>
</reference>